<gene>
    <name evidence="1" type="ORF">S06H3_41783</name>
</gene>
<accession>X1NQU9</accession>
<protein>
    <submittedName>
        <fullName evidence="1">Uncharacterized protein</fullName>
    </submittedName>
</protein>
<feature type="non-terminal residue" evidence="1">
    <location>
        <position position="199"/>
    </location>
</feature>
<organism evidence="1">
    <name type="scientific">marine sediment metagenome</name>
    <dbReference type="NCBI Taxonomy" id="412755"/>
    <lineage>
        <taxon>unclassified sequences</taxon>
        <taxon>metagenomes</taxon>
        <taxon>ecological metagenomes</taxon>
    </lineage>
</organism>
<proteinExistence type="predicted"/>
<name>X1NQU9_9ZZZZ</name>
<reference evidence="1" key="1">
    <citation type="journal article" date="2014" name="Front. Microbiol.">
        <title>High frequency of phylogenetically diverse reductive dehalogenase-homologous genes in deep subseafloor sedimentary metagenomes.</title>
        <authorList>
            <person name="Kawai M."/>
            <person name="Futagami T."/>
            <person name="Toyoda A."/>
            <person name="Takaki Y."/>
            <person name="Nishi S."/>
            <person name="Hori S."/>
            <person name="Arai W."/>
            <person name="Tsubouchi T."/>
            <person name="Morono Y."/>
            <person name="Uchiyama I."/>
            <person name="Ito T."/>
            <person name="Fujiyama A."/>
            <person name="Inagaki F."/>
            <person name="Takami H."/>
        </authorList>
    </citation>
    <scope>NUCLEOTIDE SEQUENCE</scope>
    <source>
        <strain evidence="1">Expedition CK06-06</strain>
    </source>
</reference>
<sequence length="199" mass="21317">MVVQIVKPDVKITQVIDVDIVAVAAAVTIPIEIVACEVTMPIEITGSKIQLPIDIQGSFVAVPVDIQAQVCAIDIDICAQTIGNLAIDITAQTIGELSFKCGDVSGNVDITISKAQKVGVFMESEWESKQGNEKDQFKESGPLAWSVSVNTVDYAPPAGKDLYVTGMGFSIYPANAEDYDHHLWGEAVLFCPYLGNEVA</sequence>
<evidence type="ECO:0000313" key="1">
    <source>
        <dbReference type="EMBL" id="GAI46437.1"/>
    </source>
</evidence>
<comment type="caution">
    <text evidence="1">The sequence shown here is derived from an EMBL/GenBank/DDBJ whole genome shotgun (WGS) entry which is preliminary data.</text>
</comment>
<dbReference type="AlphaFoldDB" id="X1NQU9"/>
<dbReference type="EMBL" id="BARV01025786">
    <property type="protein sequence ID" value="GAI46437.1"/>
    <property type="molecule type" value="Genomic_DNA"/>
</dbReference>